<evidence type="ECO:0008006" key="4">
    <source>
        <dbReference type="Google" id="ProtNLM"/>
    </source>
</evidence>
<dbReference type="Proteomes" id="UP001165422">
    <property type="component" value="Unassembled WGS sequence"/>
</dbReference>
<protein>
    <recommendedName>
        <fullName evidence="4">Lipoprotein</fullName>
    </recommendedName>
</protein>
<comment type="caution">
    <text evidence="2">The sequence shown here is derived from an EMBL/GenBank/DDBJ whole genome shotgun (WGS) entry which is preliminary data.</text>
</comment>
<keyword evidence="1" id="KW-0472">Membrane</keyword>
<dbReference type="RefSeq" id="WP_229981214.1">
    <property type="nucleotide sequence ID" value="NZ_JAJJPB010000005.1"/>
</dbReference>
<evidence type="ECO:0000313" key="3">
    <source>
        <dbReference type="Proteomes" id="UP001165422"/>
    </source>
</evidence>
<gene>
    <name evidence="2" type="ORF">LN736_06205</name>
</gene>
<keyword evidence="3" id="KW-1185">Reference proteome</keyword>
<dbReference type="PROSITE" id="PS51257">
    <property type="entry name" value="PROKAR_LIPOPROTEIN"/>
    <property type="match status" value="1"/>
</dbReference>
<name>A0ABS8N5L8_9CLOT</name>
<proteinExistence type="predicted"/>
<dbReference type="EMBL" id="JAJJPB010000005">
    <property type="protein sequence ID" value="MCC9294449.1"/>
    <property type="molecule type" value="Genomic_DNA"/>
</dbReference>
<evidence type="ECO:0000256" key="1">
    <source>
        <dbReference type="SAM" id="Phobius"/>
    </source>
</evidence>
<reference evidence="2" key="1">
    <citation type="submission" date="2021-11" db="EMBL/GenBank/DDBJ databases">
        <authorList>
            <person name="Qingchun L."/>
            <person name="Dong Z."/>
            <person name="Zongwei Q."/>
            <person name="Jia Z."/>
            <person name="Duotao L."/>
        </authorList>
    </citation>
    <scope>NUCLEOTIDE SEQUENCE</scope>
    <source>
        <strain evidence="2">WLY-B-L2</strain>
    </source>
</reference>
<feature type="transmembrane region" description="Helical" evidence="1">
    <location>
        <begin position="12"/>
        <end position="31"/>
    </location>
</feature>
<organism evidence="2 3">
    <name type="scientific">Clostridium aromativorans</name>
    <dbReference type="NCBI Taxonomy" id="2836848"/>
    <lineage>
        <taxon>Bacteria</taxon>
        <taxon>Bacillati</taxon>
        <taxon>Bacillota</taxon>
        <taxon>Clostridia</taxon>
        <taxon>Eubacteriales</taxon>
        <taxon>Clostridiaceae</taxon>
        <taxon>Clostridium</taxon>
    </lineage>
</organism>
<keyword evidence="1" id="KW-0812">Transmembrane</keyword>
<evidence type="ECO:0000313" key="2">
    <source>
        <dbReference type="EMBL" id="MCC9294449.1"/>
    </source>
</evidence>
<accession>A0ABS8N5L8</accession>
<sequence length="183" mass="20767">MKNSKVDIEKVQQFTAGVVFIIILIACVVGLQSCANSPDGDQKQQSEVLSWQDKRNMMICDNGIKNTKDTFKDNTDTYKLYDNIQFNITSLKKLETNFADKISVQNKRNEYKERLLTTYAQLGLISKMLEEPQTYSNIKVRNAMEVINGQIQEAQQSYNKLKAEGVSIAGKEGEVKNGNKEQQ</sequence>
<keyword evidence="1" id="KW-1133">Transmembrane helix</keyword>